<name>A0A7S1BIP2_9STRA</name>
<organism evidence="1">
    <name type="scientific">Corethron hystrix</name>
    <dbReference type="NCBI Taxonomy" id="216773"/>
    <lineage>
        <taxon>Eukaryota</taxon>
        <taxon>Sar</taxon>
        <taxon>Stramenopiles</taxon>
        <taxon>Ochrophyta</taxon>
        <taxon>Bacillariophyta</taxon>
        <taxon>Coscinodiscophyceae</taxon>
        <taxon>Corethrophycidae</taxon>
        <taxon>Corethrales</taxon>
        <taxon>Corethraceae</taxon>
        <taxon>Corethron</taxon>
    </lineage>
</organism>
<dbReference type="AlphaFoldDB" id="A0A7S1BIP2"/>
<dbReference type="InterPro" id="IPR003774">
    <property type="entry name" value="AlgH-like"/>
</dbReference>
<dbReference type="PANTHER" id="PTHR31984:SF17">
    <property type="entry name" value="TRANSCRIPTIONAL REGULATOR"/>
    <property type="match status" value="1"/>
</dbReference>
<gene>
    <name evidence="1" type="ORF">CHYS00102_LOCUS13723</name>
</gene>
<dbReference type="SUPFAM" id="SSF143456">
    <property type="entry name" value="VC0467-like"/>
    <property type="match status" value="1"/>
</dbReference>
<proteinExistence type="predicted"/>
<dbReference type="Pfam" id="PF02622">
    <property type="entry name" value="DUF179"/>
    <property type="match status" value="1"/>
</dbReference>
<reference evidence="1" key="1">
    <citation type="submission" date="2021-01" db="EMBL/GenBank/DDBJ databases">
        <authorList>
            <person name="Corre E."/>
            <person name="Pelletier E."/>
            <person name="Niang G."/>
            <person name="Scheremetjew M."/>
            <person name="Finn R."/>
            <person name="Kale V."/>
            <person name="Holt S."/>
            <person name="Cochrane G."/>
            <person name="Meng A."/>
            <person name="Brown T."/>
            <person name="Cohen L."/>
        </authorList>
    </citation>
    <scope>NUCLEOTIDE SEQUENCE</scope>
    <source>
        <strain evidence="1">308</strain>
    </source>
</reference>
<sequence>MTLPISLFCFKIQHALSLESNMYNKRSCICLRPIFGFIIFLILYPSTCDRAEAFLPISHTLWNIRSHHHTRNALSKKVTQHLMPNHRVPRTVSYLKGSWIHDRDHLEKIVGDDWRVFRAKLCAKERQANEKNSNVSESIVQQAVPDKSEDTTVNHLNPAEAFASNILSSIFKKKKQSEQEQEGAPLLHANVVANEQRRKLNELKNVDAYGADEKISTHDSDLRTSNELQVSITDEAMLSIQETAQTDFAFNENRWAHPLSHVEKGCLLLASEKLGGIFHQTVVLIISHNDNLGSMGVVINRPLGKKIKELSGPARKSTIPDAMRSSFAESTVTYGGPVQTDHYAILHGYNLAEGAVELTKGVFVGGHTDLERDVRSGCFLPMRALLVKGHAAWVPGQLQREISKGVWHIAAASSDLILRYAGAKEDPETEFPDNLWSEILSAMDGDYKKIALANCGKEDSRKMP</sequence>
<dbReference type="PANTHER" id="PTHR31984">
    <property type="entry name" value="TRANSPORTER, PUTATIVE (DUF179)-RELATED"/>
    <property type="match status" value="1"/>
</dbReference>
<accession>A0A7S1BIP2</accession>
<dbReference type="EMBL" id="HBFR01018878">
    <property type="protein sequence ID" value="CAD8886525.1"/>
    <property type="molecule type" value="Transcribed_RNA"/>
</dbReference>
<dbReference type="Gene3D" id="3.40.1740.10">
    <property type="entry name" value="VC0467-like"/>
    <property type="match status" value="1"/>
</dbReference>
<protein>
    <submittedName>
        <fullName evidence="1">Uncharacterized protein</fullName>
    </submittedName>
</protein>
<evidence type="ECO:0000313" key="1">
    <source>
        <dbReference type="EMBL" id="CAD8886525.1"/>
    </source>
</evidence>